<gene>
    <name evidence="17" type="ORF">RDB_LOCUS49968</name>
</gene>
<keyword evidence="6" id="KW-0472">Membrane</keyword>
<dbReference type="GO" id="GO:0004099">
    <property type="term" value="F:chitin deacetylase activity"/>
    <property type="evidence" value="ECO:0007669"/>
    <property type="project" value="UniProtKB-EC"/>
</dbReference>
<evidence type="ECO:0000256" key="5">
    <source>
        <dbReference type="ARBA" id="ARBA00023024"/>
    </source>
</evidence>
<evidence type="ECO:0000256" key="6">
    <source>
        <dbReference type="ARBA" id="ARBA00023136"/>
    </source>
</evidence>
<evidence type="ECO:0000256" key="10">
    <source>
        <dbReference type="ARBA" id="ARBA00023316"/>
    </source>
</evidence>
<dbReference type="PROSITE" id="PS51677">
    <property type="entry name" value="NODB"/>
    <property type="match status" value="1"/>
</dbReference>
<feature type="signal peptide" evidence="15">
    <location>
        <begin position="1"/>
        <end position="18"/>
    </location>
</feature>
<name>A0A8H3B8X7_9AGAM</name>
<protein>
    <recommendedName>
        <fullName evidence="12">chitin deacetylase</fullName>
        <ecNumber evidence="12">3.5.1.41</ecNumber>
    </recommendedName>
</protein>
<evidence type="ECO:0000256" key="3">
    <source>
        <dbReference type="ARBA" id="ARBA00022475"/>
    </source>
</evidence>
<keyword evidence="3" id="KW-1003">Cell membrane</keyword>
<evidence type="ECO:0000256" key="14">
    <source>
        <dbReference type="SAM" id="MobiDB-lite"/>
    </source>
</evidence>
<dbReference type="GO" id="GO:0071555">
    <property type="term" value="P:cell wall organization"/>
    <property type="evidence" value="ECO:0007669"/>
    <property type="project" value="UniProtKB-KW"/>
</dbReference>
<dbReference type="EMBL" id="CAJMXA010001100">
    <property type="protein sequence ID" value="CAE6451148.1"/>
    <property type="molecule type" value="Genomic_DNA"/>
</dbReference>
<proteinExistence type="predicted"/>
<keyword evidence="4" id="KW-0325">Glycoprotein</keyword>
<dbReference type="SUPFAM" id="SSF88713">
    <property type="entry name" value="Glycoside hydrolase/deacetylase"/>
    <property type="match status" value="1"/>
</dbReference>
<evidence type="ECO:0000256" key="9">
    <source>
        <dbReference type="ARBA" id="ARBA00023288"/>
    </source>
</evidence>
<evidence type="ECO:0000256" key="2">
    <source>
        <dbReference type="ARBA" id="ARBA00004609"/>
    </source>
</evidence>
<feature type="chain" id="PRO_5034107157" description="chitin deacetylase" evidence="15">
    <location>
        <begin position="19"/>
        <end position="401"/>
    </location>
</feature>
<evidence type="ECO:0000256" key="4">
    <source>
        <dbReference type="ARBA" id="ARBA00022622"/>
    </source>
</evidence>
<sequence>MLTVTALCSSLALTAVASWDHDPRLADHSVHKLFSRQATFAPVGSVEWRSKFPKGSLGAIATPQAWLDAMNTAITDGRIPSYENVPVAVTSGTYHSNNGTALNGSKTPICSSAAGCKDDTQIYDAPDGIVAISFDDGPLLASLALYKFLRVNNQKATHFFIGSNILANPEIFREAFEVNGDDIAVHTWSHPQMTTLTNEMVLAELGWTCQIIHDSTGGRLPRYWRPPYGDSDSRVRAIAREVFGLQTVIWNGDTNNWNIPEGSQTLSGAKAILTNRYTGLKSPGLNILEHEVANITVQVFTDTYQLIAENGWQAKSIPDAMGASWYLNSKDDTSPVTSRAVAGGVSDASVAEALDSGRSPATIGGPKSGPAATPKGKSSGSGRRAVSSALGLVLFAMVILA</sequence>
<dbReference type="AlphaFoldDB" id="A0A8H3B8X7"/>
<feature type="region of interest" description="Disordered" evidence="14">
    <location>
        <begin position="355"/>
        <end position="383"/>
    </location>
</feature>
<evidence type="ECO:0000313" key="18">
    <source>
        <dbReference type="Proteomes" id="UP000663853"/>
    </source>
</evidence>
<dbReference type="GO" id="GO:0006032">
    <property type="term" value="P:chitin catabolic process"/>
    <property type="evidence" value="ECO:0007669"/>
    <property type="project" value="UniProtKB-KW"/>
</dbReference>
<feature type="domain" description="NodB homology" evidence="16">
    <location>
        <begin position="128"/>
        <end position="315"/>
    </location>
</feature>
<keyword evidence="9" id="KW-0449">Lipoprotein</keyword>
<comment type="cofactor">
    <cofactor evidence="1">
        <name>Co(2+)</name>
        <dbReference type="ChEBI" id="CHEBI:48828"/>
    </cofactor>
</comment>
<dbReference type="EC" id="3.5.1.41" evidence="12"/>
<dbReference type="GO" id="GO:0009272">
    <property type="term" value="P:fungal-type cell wall biogenesis"/>
    <property type="evidence" value="ECO:0007669"/>
    <property type="project" value="UniProtKB-ARBA"/>
</dbReference>
<keyword evidence="4" id="KW-0336">GPI-anchor</keyword>
<dbReference type="GO" id="GO:0000272">
    <property type="term" value="P:polysaccharide catabolic process"/>
    <property type="evidence" value="ECO:0007669"/>
    <property type="project" value="UniProtKB-KW"/>
</dbReference>
<dbReference type="InterPro" id="IPR011330">
    <property type="entry name" value="Glyco_hydro/deAcase_b/a-brl"/>
</dbReference>
<keyword evidence="7" id="KW-0119">Carbohydrate metabolism</keyword>
<dbReference type="GO" id="GO:0005886">
    <property type="term" value="C:plasma membrane"/>
    <property type="evidence" value="ECO:0007669"/>
    <property type="project" value="UniProtKB-SubCell"/>
</dbReference>
<dbReference type="Pfam" id="PF01522">
    <property type="entry name" value="Polysacc_deac_1"/>
    <property type="match status" value="1"/>
</dbReference>
<dbReference type="PANTHER" id="PTHR10587:SF135">
    <property type="entry name" value="CHITIN DEACETYLASE 3"/>
    <property type="match status" value="1"/>
</dbReference>
<evidence type="ECO:0000313" key="17">
    <source>
        <dbReference type="EMBL" id="CAE6451148.1"/>
    </source>
</evidence>
<keyword evidence="5" id="KW-0146">Chitin degradation</keyword>
<comment type="caution">
    <text evidence="17">The sequence shown here is derived from an EMBL/GenBank/DDBJ whole genome shotgun (WGS) entry which is preliminary data.</text>
</comment>
<keyword evidence="15" id="KW-0732">Signal</keyword>
<evidence type="ECO:0000256" key="7">
    <source>
        <dbReference type="ARBA" id="ARBA00023277"/>
    </source>
</evidence>
<dbReference type="InterPro" id="IPR050248">
    <property type="entry name" value="Polysacc_deacetylase_ArnD"/>
</dbReference>
<evidence type="ECO:0000256" key="11">
    <source>
        <dbReference type="ARBA" id="ARBA00023326"/>
    </source>
</evidence>
<dbReference type="Proteomes" id="UP000663853">
    <property type="component" value="Unassembled WGS sequence"/>
</dbReference>
<evidence type="ECO:0000259" key="16">
    <source>
        <dbReference type="PROSITE" id="PS51677"/>
    </source>
</evidence>
<dbReference type="PANTHER" id="PTHR10587">
    <property type="entry name" value="GLYCOSYL TRANSFERASE-RELATED"/>
    <property type="match status" value="1"/>
</dbReference>
<organism evidence="17 18">
    <name type="scientific">Rhizoctonia solani</name>
    <dbReference type="NCBI Taxonomy" id="456999"/>
    <lineage>
        <taxon>Eukaryota</taxon>
        <taxon>Fungi</taxon>
        <taxon>Dikarya</taxon>
        <taxon>Basidiomycota</taxon>
        <taxon>Agaricomycotina</taxon>
        <taxon>Agaricomycetes</taxon>
        <taxon>Cantharellales</taxon>
        <taxon>Ceratobasidiaceae</taxon>
        <taxon>Rhizoctonia</taxon>
    </lineage>
</organism>
<evidence type="ECO:0000256" key="1">
    <source>
        <dbReference type="ARBA" id="ARBA00001941"/>
    </source>
</evidence>
<reference evidence="17" key="1">
    <citation type="submission" date="2021-01" db="EMBL/GenBank/DDBJ databases">
        <authorList>
            <person name="Kaushik A."/>
        </authorList>
    </citation>
    <scope>NUCLEOTIDE SEQUENCE</scope>
    <source>
        <strain evidence="17">AG6-10EEA</strain>
    </source>
</reference>
<evidence type="ECO:0000256" key="12">
    <source>
        <dbReference type="ARBA" id="ARBA00024056"/>
    </source>
</evidence>
<accession>A0A8H3B8X7</accession>
<dbReference type="Gene3D" id="3.20.20.370">
    <property type="entry name" value="Glycoside hydrolase/deacetylase"/>
    <property type="match status" value="1"/>
</dbReference>
<evidence type="ECO:0000256" key="13">
    <source>
        <dbReference type="ARBA" id="ARBA00048494"/>
    </source>
</evidence>
<keyword evidence="8" id="KW-0170">Cobalt</keyword>
<comment type="catalytic activity">
    <reaction evidence="13">
        <text>[(1-&gt;4)-N-acetyl-beta-D-glucosaminyl](n) + n H2O = chitosan + n acetate</text>
        <dbReference type="Rhea" id="RHEA:10464"/>
        <dbReference type="Rhea" id="RHEA-COMP:9593"/>
        <dbReference type="Rhea" id="RHEA-COMP:9597"/>
        <dbReference type="ChEBI" id="CHEBI:15377"/>
        <dbReference type="ChEBI" id="CHEBI:17029"/>
        <dbReference type="ChEBI" id="CHEBI:30089"/>
        <dbReference type="ChEBI" id="CHEBI:57704"/>
        <dbReference type="EC" id="3.5.1.41"/>
    </reaction>
    <physiologicalReaction direction="left-to-right" evidence="13">
        <dbReference type="Rhea" id="RHEA:10465"/>
    </physiologicalReaction>
</comment>
<evidence type="ECO:0000256" key="15">
    <source>
        <dbReference type="SAM" id="SignalP"/>
    </source>
</evidence>
<keyword evidence="11" id="KW-0624">Polysaccharide degradation</keyword>
<comment type="subcellular location">
    <subcellularLocation>
        <location evidence="2">Cell membrane</location>
        <topology evidence="2">Lipid-anchor</topology>
        <topology evidence="2">GPI-anchor</topology>
    </subcellularLocation>
</comment>
<dbReference type="GO" id="GO:0098552">
    <property type="term" value="C:side of membrane"/>
    <property type="evidence" value="ECO:0007669"/>
    <property type="project" value="UniProtKB-KW"/>
</dbReference>
<evidence type="ECO:0000256" key="8">
    <source>
        <dbReference type="ARBA" id="ARBA00023285"/>
    </source>
</evidence>
<dbReference type="InterPro" id="IPR002509">
    <property type="entry name" value="NODB_dom"/>
</dbReference>
<keyword evidence="10" id="KW-0961">Cell wall biogenesis/degradation</keyword>